<evidence type="ECO:0000313" key="2">
    <source>
        <dbReference type="EMBL" id="GFD30749.1"/>
    </source>
</evidence>
<gene>
    <name evidence="2" type="ORF">Tci_902718</name>
</gene>
<reference evidence="2" key="1">
    <citation type="journal article" date="2019" name="Sci. Rep.">
        <title>Draft genome of Tanacetum cinerariifolium, the natural source of mosquito coil.</title>
        <authorList>
            <person name="Yamashiro T."/>
            <person name="Shiraishi A."/>
            <person name="Satake H."/>
            <person name="Nakayama K."/>
        </authorList>
    </citation>
    <scope>NUCLEOTIDE SEQUENCE</scope>
</reference>
<dbReference type="AlphaFoldDB" id="A0A699VAE1"/>
<proteinExistence type="predicted"/>
<sequence length="175" mass="19898">SLNSKAFRVYNLETKRVEENLHVNFLDNKPNVARKGHAWMFDLDYLTNSMNYEPVLVENKANKSAGPTEANNSACTQANDDQSANLEEINLHEEHFVVPIWSAYSTIVKSSGDKIEKNTDFKSCKKPVSQVEQIFMEELEKLKRQEKEAHDAAESLRKKATHDIQNANTSSTNLL</sequence>
<feature type="compositionally biased region" description="Polar residues" evidence="1">
    <location>
        <begin position="163"/>
        <end position="175"/>
    </location>
</feature>
<comment type="caution">
    <text evidence="2">The sequence shown here is derived from an EMBL/GenBank/DDBJ whole genome shotgun (WGS) entry which is preliminary data.</text>
</comment>
<protein>
    <recommendedName>
        <fullName evidence="3">Retrovirus-related Pol polyprotein from transposon TNT 1-94</fullName>
    </recommendedName>
</protein>
<feature type="region of interest" description="Disordered" evidence="1">
    <location>
        <begin position="145"/>
        <end position="175"/>
    </location>
</feature>
<name>A0A699VAE1_TANCI</name>
<feature type="non-terminal residue" evidence="2">
    <location>
        <position position="175"/>
    </location>
</feature>
<organism evidence="2">
    <name type="scientific">Tanacetum cinerariifolium</name>
    <name type="common">Dalmatian daisy</name>
    <name type="synonym">Chrysanthemum cinerariifolium</name>
    <dbReference type="NCBI Taxonomy" id="118510"/>
    <lineage>
        <taxon>Eukaryota</taxon>
        <taxon>Viridiplantae</taxon>
        <taxon>Streptophyta</taxon>
        <taxon>Embryophyta</taxon>
        <taxon>Tracheophyta</taxon>
        <taxon>Spermatophyta</taxon>
        <taxon>Magnoliopsida</taxon>
        <taxon>eudicotyledons</taxon>
        <taxon>Gunneridae</taxon>
        <taxon>Pentapetalae</taxon>
        <taxon>asterids</taxon>
        <taxon>campanulids</taxon>
        <taxon>Asterales</taxon>
        <taxon>Asteraceae</taxon>
        <taxon>Asteroideae</taxon>
        <taxon>Anthemideae</taxon>
        <taxon>Anthemidinae</taxon>
        <taxon>Tanacetum</taxon>
    </lineage>
</organism>
<evidence type="ECO:0000256" key="1">
    <source>
        <dbReference type="SAM" id="MobiDB-lite"/>
    </source>
</evidence>
<dbReference type="EMBL" id="BKCJ011407152">
    <property type="protein sequence ID" value="GFD30749.1"/>
    <property type="molecule type" value="Genomic_DNA"/>
</dbReference>
<feature type="non-terminal residue" evidence="2">
    <location>
        <position position="1"/>
    </location>
</feature>
<evidence type="ECO:0008006" key="3">
    <source>
        <dbReference type="Google" id="ProtNLM"/>
    </source>
</evidence>
<accession>A0A699VAE1</accession>
<feature type="compositionally biased region" description="Basic and acidic residues" evidence="1">
    <location>
        <begin position="145"/>
        <end position="157"/>
    </location>
</feature>